<sequence length="63" mass="6998">MKRQVIEYLPFLGIVIVIVTTSWLAGRSLPQVRASATRQGRRGSACARRGSRVRTPRRACCPS</sequence>
<keyword evidence="4" id="KW-1185">Reference proteome</keyword>
<dbReference type="AlphaFoldDB" id="A0A1G9M8F4"/>
<keyword evidence="2" id="KW-1133">Transmembrane helix</keyword>
<feature type="transmembrane region" description="Helical" evidence="2">
    <location>
        <begin position="6"/>
        <end position="25"/>
    </location>
</feature>
<name>A0A1G9M8F4_9ACTN</name>
<evidence type="ECO:0000256" key="1">
    <source>
        <dbReference type="SAM" id="MobiDB-lite"/>
    </source>
</evidence>
<feature type="region of interest" description="Disordered" evidence="1">
    <location>
        <begin position="36"/>
        <end position="63"/>
    </location>
</feature>
<dbReference type="EMBL" id="FNDJ01000029">
    <property type="protein sequence ID" value="SDL70231.1"/>
    <property type="molecule type" value="Genomic_DNA"/>
</dbReference>
<keyword evidence="2" id="KW-0472">Membrane</keyword>
<evidence type="ECO:0000313" key="3">
    <source>
        <dbReference type="EMBL" id="SDL70231.1"/>
    </source>
</evidence>
<organism evidence="3 4">
    <name type="scientific">Nonomuraea jiangxiensis</name>
    <dbReference type="NCBI Taxonomy" id="633440"/>
    <lineage>
        <taxon>Bacteria</taxon>
        <taxon>Bacillati</taxon>
        <taxon>Actinomycetota</taxon>
        <taxon>Actinomycetes</taxon>
        <taxon>Streptosporangiales</taxon>
        <taxon>Streptosporangiaceae</taxon>
        <taxon>Nonomuraea</taxon>
    </lineage>
</organism>
<evidence type="ECO:0000313" key="4">
    <source>
        <dbReference type="Proteomes" id="UP000199202"/>
    </source>
</evidence>
<gene>
    <name evidence="3" type="ORF">SAMN05421869_12996</name>
</gene>
<accession>A0A1G9M8F4</accession>
<proteinExistence type="predicted"/>
<keyword evidence="2" id="KW-0812">Transmembrane</keyword>
<reference evidence="3 4" key="1">
    <citation type="submission" date="2016-10" db="EMBL/GenBank/DDBJ databases">
        <authorList>
            <person name="de Groot N.N."/>
        </authorList>
    </citation>
    <scope>NUCLEOTIDE SEQUENCE [LARGE SCALE GENOMIC DNA]</scope>
    <source>
        <strain evidence="3 4">CGMCC 4.6533</strain>
    </source>
</reference>
<dbReference type="Proteomes" id="UP000199202">
    <property type="component" value="Unassembled WGS sequence"/>
</dbReference>
<evidence type="ECO:0000256" key="2">
    <source>
        <dbReference type="SAM" id="Phobius"/>
    </source>
</evidence>
<protein>
    <submittedName>
        <fullName evidence="3">Uncharacterized protein</fullName>
    </submittedName>
</protein>